<dbReference type="GeneID" id="34686577"/>
<dbReference type="InterPro" id="IPR016161">
    <property type="entry name" value="Ald_DH/histidinol_DH"/>
</dbReference>
<organism evidence="3 4">
    <name type="scientific">Lachancea lanzarotensis</name>
    <dbReference type="NCBI Taxonomy" id="1245769"/>
    <lineage>
        <taxon>Eukaryota</taxon>
        <taxon>Fungi</taxon>
        <taxon>Dikarya</taxon>
        <taxon>Ascomycota</taxon>
        <taxon>Saccharomycotina</taxon>
        <taxon>Saccharomycetes</taxon>
        <taxon>Saccharomycetales</taxon>
        <taxon>Saccharomycetaceae</taxon>
        <taxon>Lachancea</taxon>
    </lineage>
</organism>
<dbReference type="PANTHER" id="PTHR43353:SF5">
    <property type="entry name" value="SUCCINATE-SEMIALDEHYDE DEHYDROGENASE, MITOCHONDRIAL"/>
    <property type="match status" value="1"/>
</dbReference>
<dbReference type="InterPro" id="IPR050740">
    <property type="entry name" value="Aldehyde_DH_Superfamily"/>
</dbReference>
<accession>A0A0C7MZC0</accession>
<dbReference type="STRING" id="1245769.A0A0C7MZC0"/>
<dbReference type="OrthoDB" id="310895at2759"/>
<evidence type="ECO:0000313" key="4">
    <source>
        <dbReference type="Proteomes" id="UP000054304"/>
    </source>
</evidence>
<evidence type="ECO:0000256" key="1">
    <source>
        <dbReference type="ARBA" id="ARBA00023002"/>
    </source>
</evidence>
<dbReference type="PANTHER" id="PTHR43353">
    <property type="entry name" value="SUCCINATE-SEMIALDEHYDE DEHYDROGENASE, MITOCHONDRIAL"/>
    <property type="match status" value="1"/>
</dbReference>
<dbReference type="GO" id="GO:0009450">
    <property type="term" value="P:gamma-aminobutyric acid catabolic process"/>
    <property type="evidence" value="ECO:0007669"/>
    <property type="project" value="TreeGrafter"/>
</dbReference>
<dbReference type="EMBL" id="LN736366">
    <property type="protein sequence ID" value="CEP63087.1"/>
    <property type="molecule type" value="Genomic_DNA"/>
</dbReference>
<dbReference type="Proteomes" id="UP000054304">
    <property type="component" value="Unassembled WGS sequence"/>
</dbReference>
<reference evidence="3 4" key="1">
    <citation type="submission" date="2014-12" db="EMBL/GenBank/DDBJ databases">
        <authorList>
            <person name="Neuveglise Cecile"/>
        </authorList>
    </citation>
    <scope>NUCLEOTIDE SEQUENCE [LARGE SCALE GENOMIC DNA]</scope>
    <source>
        <strain evidence="3 4">CBS 12615</strain>
    </source>
</reference>
<dbReference type="InterPro" id="IPR016163">
    <property type="entry name" value="Ald_DH_C"/>
</dbReference>
<keyword evidence="1" id="KW-0560">Oxidoreductase</keyword>
<dbReference type="RefSeq" id="XP_022629308.1">
    <property type="nucleotide sequence ID" value="XM_022771397.1"/>
</dbReference>
<dbReference type="SUPFAM" id="SSF53720">
    <property type="entry name" value="ALDH-like"/>
    <property type="match status" value="1"/>
</dbReference>
<protein>
    <submittedName>
        <fullName evidence="3">LALA0S07e02102g1_1</fullName>
    </submittedName>
</protein>
<evidence type="ECO:0000313" key="3">
    <source>
        <dbReference type="EMBL" id="CEP63087.1"/>
    </source>
</evidence>
<dbReference type="InterPro" id="IPR015590">
    <property type="entry name" value="Aldehyde_DH_dom"/>
</dbReference>
<sequence length="495" mass="54428">MLNTWSLNNTVIKRFGRFASSSIVDCSILRTCALINGQWRKGDQYAVTNPSTSEELCKVTNCGTKDYHAAIKSAKTAFSNYRYSTAAERSQILADIHDLIQEHEFDLARLLSLESGKAFKSSMIDIANAASWFQFFSREASRPSANSEMASSPHPRVTLQVSQPVGILGFLPHWSFPAAVSRNMAATIATGNTCVVQPAQETPLTSLAFGYLCTQAGLPDGVCNVLPTTHRPKFVKLLHKNKAVHGLMYIGPHYMSKTVMNESTGTGTPRKVSLTPRGEVPFIVTETADVGNAIQDLIQCRFRLSNEEGSRISRVFVHETIYDEFASKLVSFVESNTCLGDAFSPEVTYGPLSDSNETLKLCALIEDAKDKGAIVLCGGMKAESLGPGFYRPTVLGNVTEDMKIVHEEFYGPIASLAKFDSLQDISNTVNREHVGSAAYLYSSDSRSVFDLAAKLNVAILHINTASNEDYGRKNAILWWPESQFYVNTKALIWEP</sequence>
<dbReference type="GO" id="GO:0005737">
    <property type="term" value="C:cytoplasm"/>
    <property type="evidence" value="ECO:0007669"/>
    <property type="project" value="TreeGrafter"/>
</dbReference>
<proteinExistence type="predicted"/>
<dbReference type="InterPro" id="IPR016162">
    <property type="entry name" value="Ald_DH_N"/>
</dbReference>
<dbReference type="HOGENOM" id="CLU_005391_5_3_1"/>
<dbReference type="Gene3D" id="3.40.309.10">
    <property type="entry name" value="Aldehyde Dehydrogenase, Chain A, domain 2"/>
    <property type="match status" value="1"/>
</dbReference>
<dbReference type="GO" id="GO:0004777">
    <property type="term" value="F:succinate-semialdehyde dehydrogenase (NAD+) activity"/>
    <property type="evidence" value="ECO:0007669"/>
    <property type="project" value="TreeGrafter"/>
</dbReference>
<evidence type="ECO:0000259" key="2">
    <source>
        <dbReference type="Pfam" id="PF00171"/>
    </source>
</evidence>
<gene>
    <name evidence="3" type="ORF">LALA0_S07e02102g</name>
</gene>
<keyword evidence="4" id="KW-1185">Reference proteome</keyword>
<dbReference type="Gene3D" id="3.40.605.10">
    <property type="entry name" value="Aldehyde Dehydrogenase, Chain A, domain 1"/>
    <property type="match status" value="1"/>
</dbReference>
<dbReference type="AlphaFoldDB" id="A0A0C7MZC0"/>
<feature type="domain" description="Aldehyde dehydrogenase" evidence="2">
    <location>
        <begin position="39"/>
        <end position="468"/>
    </location>
</feature>
<dbReference type="Pfam" id="PF00171">
    <property type="entry name" value="Aldedh"/>
    <property type="match status" value="1"/>
</dbReference>
<dbReference type="FunFam" id="3.40.605.10:FF:000063">
    <property type="entry name" value="Succinate-semialdehyde dehydrogenase, mitochondrial"/>
    <property type="match status" value="1"/>
</dbReference>
<name>A0A0C7MZC0_9SACH</name>